<dbReference type="RefSeq" id="WP_185361355.1">
    <property type="nucleotide sequence ID" value="NZ_JAAROO010000001.1"/>
</dbReference>
<proteinExistence type="predicted"/>
<dbReference type="Pfam" id="PF04883">
    <property type="entry name" value="HK97-gp10_like"/>
    <property type="match status" value="1"/>
</dbReference>
<organism evidence="1 2">
    <name type="scientific">Listeria booriae</name>
    <dbReference type="NCBI Taxonomy" id="1552123"/>
    <lineage>
        <taxon>Bacteria</taxon>
        <taxon>Bacillati</taxon>
        <taxon>Bacillota</taxon>
        <taxon>Bacilli</taxon>
        <taxon>Bacillales</taxon>
        <taxon>Listeriaceae</taxon>
        <taxon>Listeria</taxon>
    </lineage>
</organism>
<accession>A0A842CZ96</accession>
<name>A0A842CZ96_9LIST</name>
<evidence type="ECO:0000313" key="1">
    <source>
        <dbReference type="EMBL" id="MBC2004443.1"/>
    </source>
</evidence>
<gene>
    <name evidence="1" type="ORF">HCA78_11735</name>
</gene>
<dbReference type="InterPro" id="IPR010064">
    <property type="entry name" value="HK97-gp10_tail"/>
</dbReference>
<dbReference type="AlphaFoldDB" id="A0A842CZ96"/>
<sequence>MGLNIDGLEEFVNQMGKFKEELPNKFKEWLDASGMAFLDIVQDEIIRTETVDTRRLLNSFTKSAWNNVFILSSGGMTLEVGTNVEYAWYVNDGHFTIDPNSGKDRRWVPGHWKGDSFVYDPSSQTGMLLTFKWIDGTNYWDTAIAIFEKLFEKGMERKLQQFMDECFK</sequence>
<dbReference type="EMBL" id="JAARWW010000005">
    <property type="protein sequence ID" value="MBC2004443.1"/>
    <property type="molecule type" value="Genomic_DNA"/>
</dbReference>
<reference evidence="1 2" key="1">
    <citation type="submission" date="2020-03" db="EMBL/GenBank/DDBJ databases">
        <title>Soil Listeria distribution.</title>
        <authorList>
            <person name="Liao J."/>
            <person name="Wiedmann M."/>
        </authorList>
    </citation>
    <scope>NUCLEOTIDE SEQUENCE [LARGE SCALE GENOMIC DNA]</scope>
    <source>
        <strain evidence="1 2">FSL L7-0435</strain>
    </source>
</reference>
<evidence type="ECO:0000313" key="2">
    <source>
        <dbReference type="Proteomes" id="UP000546806"/>
    </source>
</evidence>
<dbReference type="Proteomes" id="UP000546806">
    <property type="component" value="Unassembled WGS sequence"/>
</dbReference>
<protein>
    <submittedName>
        <fullName evidence="1">HK97 gp10 family phage protein</fullName>
    </submittedName>
</protein>
<comment type="caution">
    <text evidence="1">The sequence shown here is derived from an EMBL/GenBank/DDBJ whole genome shotgun (WGS) entry which is preliminary data.</text>
</comment>